<protein>
    <submittedName>
        <fullName evidence="1">Uncharacterized protein</fullName>
    </submittedName>
</protein>
<dbReference type="EMBL" id="UINC01209914">
    <property type="protein sequence ID" value="SVE33138.1"/>
    <property type="molecule type" value="Genomic_DNA"/>
</dbReference>
<accession>A0A383CNC4</accession>
<sequence>MIFVLSNVCYSQGFEYKGKVEAASDIIDTINYIGLIDSIYGIKKYDIYNSEL</sequence>
<organism evidence="1">
    <name type="scientific">marine metagenome</name>
    <dbReference type="NCBI Taxonomy" id="408172"/>
    <lineage>
        <taxon>unclassified sequences</taxon>
        <taxon>metagenomes</taxon>
        <taxon>ecological metagenomes</taxon>
    </lineage>
</organism>
<feature type="non-terminal residue" evidence="1">
    <location>
        <position position="52"/>
    </location>
</feature>
<dbReference type="AlphaFoldDB" id="A0A383CNC4"/>
<gene>
    <name evidence="1" type="ORF">METZ01_LOCUS485992</name>
</gene>
<evidence type="ECO:0000313" key="1">
    <source>
        <dbReference type="EMBL" id="SVE33138.1"/>
    </source>
</evidence>
<reference evidence="1" key="1">
    <citation type="submission" date="2018-05" db="EMBL/GenBank/DDBJ databases">
        <authorList>
            <person name="Lanie J.A."/>
            <person name="Ng W.-L."/>
            <person name="Kazmierczak K.M."/>
            <person name="Andrzejewski T.M."/>
            <person name="Davidsen T.M."/>
            <person name="Wayne K.J."/>
            <person name="Tettelin H."/>
            <person name="Glass J.I."/>
            <person name="Rusch D."/>
            <person name="Podicherti R."/>
            <person name="Tsui H.-C.T."/>
            <person name="Winkler M.E."/>
        </authorList>
    </citation>
    <scope>NUCLEOTIDE SEQUENCE</scope>
</reference>
<proteinExistence type="predicted"/>
<name>A0A383CNC4_9ZZZZ</name>